<gene>
    <name evidence="14" type="ORF">LMG7974_00563</name>
</gene>
<sequence>MKKISLSILLCSILLAQDTDVTLDEVTVSANQEHEAVKEKKVGVTKIKAETLNKQQVADSRDLVRYETGVSVVEAGRHGASGYAIRGVDENRVGIVIDGLRQAETLSSQGFRDIFEGYGNYNNTRNGVEIENVKMATITKGADSIKSGSGALGGSVMFETKDARDYLIDKDYYFGFKHGYQSVDSQNFTALTTAARFKWFDIMVINTNRKGHERKNYFYDIYANDDEDRSAVGKTREKADPYEITRKSTLVKLGFSPFEELRFSVAIDDSKIRSRGEDLSYLMRFGSSQYSVSEVEGERKNDDSSHRKNVSYTIESFTPTPFWDSVKISYSNQRIKNKARTDDYCSGPKCKHIQNPQGLKLVTNNGVAKIVDKDGKELEAEKSSSGYVSKAKYKLNGQELKQDVDYKEWSVESTFINCDYFGGTCPSKFKLLQKKDADGTEQYKFIEKQITVKNINGKKYGTFELESKQKTAYGFTYTQKEELSFVAPGTAGYETNYFNDRDLNTDTKQFNIDFEKEFELLNTEHSLRYGAMYSTSTKSMVNADGYAGGNIQWWQEAFFGYKQTINDKYQFEYLPRPNNWANSYNVRHNVESRDTYLIPVKSINKSLYVGDYINGGGLFDWIGFDLNYRFDKVTHSPNYDDESSSSKLPRGLLVGVLEPMPCAMNLTDDCKYNSPKVTENLRKNLALLLRKREFRNDSYSLGVDLDPLSWFRVQVKYSNGFRAPTSDEMYMTFKHPSFSITPNTNLKAETAKTKELALTLHKNSSFATFNWFKTDYENFIDMVFKGERPVVLGSQLKYPFWQNINRDEAVVRGFEVSSRVELGDIHKSLDGFRVGYRYTHQKGRMNKTIPMNALQPNTQVYTIGYSTPGDKYGIDVFVTSVAAKKADNTYNMYWEDQKNQKIKVNGKEVTDSTMAWRSGSYSVIDAIAYARPAKNFSFGFGVYNITDRKYITWDSARSIRAFGASNLIDQNTGRGIKRFYAPGRNFKFTWEVKF</sequence>
<keyword evidence="4 10" id="KW-0812">Transmembrane</keyword>
<dbReference type="Gene3D" id="2.170.130.10">
    <property type="entry name" value="TonB-dependent receptor, plug domain"/>
    <property type="match status" value="1"/>
</dbReference>
<evidence type="ECO:0000259" key="13">
    <source>
        <dbReference type="Pfam" id="PF07715"/>
    </source>
</evidence>
<comment type="similarity">
    <text evidence="10 11">Belongs to the TonB-dependent receptor family.</text>
</comment>
<dbReference type="PANTHER" id="PTHR30069">
    <property type="entry name" value="TONB-DEPENDENT OUTER MEMBRANE RECEPTOR"/>
    <property type="match status" value="1"/>
</dbReference>
<evidence type="ECO:0000256" key="9">
    <source>
        <dbReference type="ARBA" id="ARBA00023237"/>
    </source>
</evidence>
<feature type="domain" description="TonB-dependent receptor-like beta-barrel" evidence="12">
    <location>
        <begin position="471"/>
        <end position="945"/>
    </location>
</feature>
<evidence type="ECO:0000256" key="10">
    <source>
        <dbReference type="PROSITE-ProRule" id="PRU01360"/>
    </source>
</evidence>
<evidence type="ECO:0000256" key="8">
    <source>
        <dbReference type="ARBA" id="ARBA00023170"/>
    </source>
</evidence>
<feature type="domain" description="TonB-dependent receptor plug" evidence="13">
    <location>
        <begin position="40"/>
        <end position="154"/>
    </location>
</feature>
<keyword evidence="8" id="KW-0675">Receptor</keyword>
<comment type="subcellular location">
    <subcellularLocation>
        <location evidence="1 10">Cell outer membrane</location>
        <topology evidence="1 10">Multi-pass membrane protein</topology>
    </subcellularLocation>
</comment>
<comment type="caution">
    <text evidence="14">The sequence shown here is derived from an EMBL/GenBank/DDBJ whole genome shotgun (WGS) entry which is preliminary data.</text>
</comment>
<dbReference type="RefSeq" id="WP_229932383.1">
    <property type="nucleotide sequence ID" value="NZ_CAJHOF010000004.1"/>
</dbReference>
<reference evidence="14 15" key="1">
    <citation type="submission" date="2020-11" db="EMBL/GenBank/DDBJ databases">
        <authorList>
            <person name="Peeters C."/>
        </authorList>
    </citation>
    <scope>NUCLEOTIDE SEQUENCE [LARGE SCALE GENOMIC DNA]</scope>
    <source>
        <strain evidence="14 15">LMG 7974</strain>
    </source>
</reference>
<dbReference type="Pfam" id="PF07715">
    <property type="entry name" value="Plug"/>
    <property type="match status" value="1"/>
</dbReference>
<evidence type="ECO:0000256" key="11">
    <source>
        <dbReference type="RuleBase" id="RU003357"/>
    </source>
</evidence>
<dbReference type="InterPro" id="IPR012910">
    <property type="entry name" value="Plug_dom"/>
</dbReference>
<dbReference type="InterPro" id="IPR039426">
    <property type="entry name" value="TonB-dep_rcpt-like"/>
</dbReference>
<dbReference type="Pfam" id="PF00593">
    <property type="entry name" value="TonB_dep_Rec_b-barrel"/>
    <property type="match status" value="1"/>
</dbReference>
<dbReference type="EMBL" id="CAJHOF010000004">
    <property type="protein sequence ID" value="CAD7287683.1"/>
    <property type="molecule type" value="Genomic_DNA"/>
</dbReference>
<dbReference type="PROSITE" id="PS52016">
    <property type="entry name" value="TONB_DEPENDENT_REC_3"/>
    <property type="match status" value="1"/>
</dbReference>
<dbReference type="Gene3D" id="2.40.170.20">
    <property type="entry name" value="TonB-dependent receptor, beta-barrel domain"/>
    <property type="match status" value="2"/>
</dbReference>
<name>A0ABM8Q499_9BACT</name>
<evidence type="ECO:0000256" key="7">
    <source>
        <dbReference type="ARBA" id="ARBA00023136"/>
    </source>
</evidence>
<evidence type="ECO:0000313" key="14">
    <source>
        <dbReference type="EMBL" id="CAD7287683.1"/>
    </source>
</evidence>
<evidence type="ECO:0000259" key="12">
    <source>
        <dbReference type="Pfam" id="PF00593"/>
    </source>
</evidence>
<organism evidence="14 15">
    <name type="scientific">Campylobacter majalis</name>
    <dbReference type="NCBI Taxonomy" id="2790656"/>
    <lineage>
        <taxon>Bacteria</taxon>
        <taxon>Pseudomonadati</taxon>
        <taxon>Campylobacterota</taxon>
        <taxon>Epsilonproteobacteria</taxon>
        <taxon>Campylobacterales</taxon>
        <taxon>Campylobacteraceae</taxon>
        <taxon>Campylobacter</taxon>
    </lineage>
</organism>
<dbReference type="Proteomes" id="UP000789803">
    <property type="component" value="Unassembled WGS sequence"/>
</dbReference>
<dbReference type="InterPro" id="IPR000531">
    <property type="entry name" value="Beta-barrel_TonB"/>
</dbReference>
<evidence type="ECO:0000256" key="2">
    <source>
        <dbReference type="ARBA" id="ARBA00022448"/>
    </source>
</evidence>
<evidence type="ECO:0000256" key="3">
    <source>
        <dbReference type="ARBA" id="ARBA00022452"/>
    </source>
</evidence>
<dbReference type="InterPro" id="IPR037066">
    <property type="entry name" value="Plug_dom_sf"/>
</dbReference>
<protein>
    <submittedName>
        <fullName evidence="14">Hemoglobin and hemoglobin-haptoglobin-binding protein 3</fullName>
    </submittedName>
</protein>
<accession>A0ABM8Q499</accession>
<keyword evidence="15" id="KW-1185">Reference proteome</keyword>
<evidence type="ECO:0000256" key="4">
    <source>
        <dbReference type="ARBA" id="ARBA00022692"/>
    </source>
</evidence>
<dbReference type="InterPro" id="IPR036942">
    <property type="entry name" value="Beta-barrel_TonB_sf"/>
</dbReference>
<dbReference type="SUPFAM" id="SSF56935">
    <property type="entry name" value="Porins"/>
    <property type="match status" value="1"/>
</dbReference>
<keyword evidence="2 10" id="KW-0813">Transport</keyword>
<evidence type="ECO:0000313" key="15">
    <source>
        <dbReference type="Proteomes" id="UP000789803"/>
    </source>
</evidence>
<dbReference type="InterPro" id="IPR010949">
    <property type="entry name" value="TonB_Hb/transfer/lactofer_rcpt"/>
</dbReference>
<keyword evidence="6 11" id="KW-0798">TonB box</keyword>
<proteinExistence type="inferred from homology"/>
<keyword evidence="3 10" id="KW-1134">Transmembrane beta strand</keyword>
<evidence type="ECO:0000256" key="5">
    <source>
        <dbReference type="ARBA" id="ARBA00022729"/>
    </source>
</evidence>
<keyword evidence="9 10" id="KW-0998">Cell outer membrane</keyword>
<dbReference type="PANTHER" id="PTHR30069:SF29">
    <property type="entry name" value="HEMOGLOBIN AND HEMOGLOBIN-HAPTOGLOBIN-BINDING PROTEIN 1-RELATED"/>
    <property type="match status" value="1"/>
</dbReference>
<keyword evidence="5" id="KW-0732">Signal</keyword>
<evidence type="ECO:0000256" key="1">
    <source>
        <dbReference type="ARBA" id="ARBA00004571"/>
    </source>
</evidence>
<evidence type="ECO:0000256" key="6">
    <source>
        <dbReference type="ARBA" id="ARBA00023077"/>
    </source>
</evidence>
<keyword evidence="7 10" id="KW-0472">Membrane</keyword>
<dbReference type="NCBIfam" id="TIGR01786">
    <property type="entry name" value="TonB-hemlactrns"/>
    <property type="match status" value="1"/>
</dbReference>